<dbReference type="AlphaFoldDB" id="A0A0D4C2H7"/>
<name>A0A0D4C2H7_9MICC</name>
<dbReference type="InterPro" id="IPR037480">
    <property type="entry name" value="YihR-like"/>
</dbReference>
<dbReference type="Gene3D" id="2.70.98.10">
    <property type="match status" value="1"/>
</dbReference>
<dbReference type="GO" id="GO:0005975">
    <property type="term" value="P:carbohydrate metabolic process"/>
    <property type="evidence" value="ECO:0007669"/>
    <property type="project" value="InterPro"/>
</dbReference>
<dbReference type="InterPro" id="IPR014718">
    <property type="entry name" value="GH-type_carb-bd"/>
</dbReference>
<evidence type="ECO:0000313" key="2">
    <source>
        <dbReference type="Proteomes" id="UP000061839"/>
    </source>
</evidence>
<dbReference type="CDD" id="cd09022">
    <property type="entry name" value="Aldose_epim_Ec_YihR"/>
    <property type="match status" value="1"/>
</dbReference>
<protein>
    <submittedName>
        <fullName evidence="1">Aldose epimerase</fullName>
    </submittedName>
</protein>
<dbReference type="KEGG" id="ari:UM93_00440"/>
<proteinExistence type="predicted"/>
<dbReference type="Proteomes" id="UP000061839">
    <property type="component" value="Chromosome"/>
</dbReference>
<dbReference type="InterPro" id="IPR011013">
    <property type="entry name" value="Gal_mutarotase_sf_dom"/>
</dbReference>
<dbReference type="GO" id="GO:0030246">
    <property type="term" value="F:carbohydrate binding"/>
    <property type="evidence" value="ECO:0007669"/>
    <property type="project" value="InterPro"/>
</dbReference>
<gene>
    <name evidence="1" type="ORF">UM93_00440</name>
</gene>
<dbReference type="GO" id="GO:0016853">
    <property type="term" value="F:isomerase activity"/>
    <property type="evidence" value="ECO:0007669"/>
    <property type="project" value="InterPro"/>
</dbReference>
<accession>A0A0D4C2H7</accession>
<dbReference type="HOGENOM" id="CLU_052486_1_1_11"/>
<dbReference type="Pfam" id="PF01263">
    <property type="entry name" value="Aldose_epim"/>
    <property type="match status" value="1"/>
</dbReference>
<organism evidence="1 2">
    <name type="scientific">Psychromicrobium lacuslunae</name>
    <dbReference type="NCBI Taxonomy" id="1618207"/>
    <lineage>
        <taxon>Bacteria</taxon>
        <taxon>Bacillati</taxon>
        <taxon>Actinomycetota</taxon>
        <taxon>Actinomycetes</taxon>
        <taxon>Micrococcales</taxon>
        <taxon>Micrococcaceae</taxon>
        <taxon>Psychromicrobium</taxon>
    </lineage>
</organism>
<evidence type="ECO:0000313" key="1">
    <source>
        <dbReference type="EMBL" id="AJT42744.1"/>
    </source>
</evidence>
<dbReference type="STRING" id="1618207.UM93_00440"/>
<sequence length="282" mass="30858">MIAPLAAALRSYSRDGADLVEANLDPVAPGGSGLTLAPWPNRIAEGRWVLEGEVQQLDITEVSRGNAIHGLLRNTGYAVESRSESEVRLVATIYPQHGYPFQLTHRVSYRLEPDESLRVSQSLHNDSQLAAPVALGAHPYLRIAELPTEELRLSVQAGTELLVDEKMIPIEPASVSADSDLRRGRRVAELEMDRSYTDLAFAPDGLARHTLSAPDGRSVTLWQDKACQYVHIYVSTGFPGRNKAVAIEPMSAPANSFNSARGLHWLSPGEEFAIEWGIESVL</sequence>
<dbReference type="PATRIC" id="fig|1618207.4.peg.93"/>
<dbReference type="SUPFAM" id="SSF74650">
    <property type="entry name" value="Galactose mutarotase-like"/>
    <property type="match status" value="1"/>
</dbReference>
<keyword evidence="2" id="KW-1185">Reference proteome</keyword>
<reference evidence="1 2" key="1">
    <citation type="journal article" date="2015" name="Genome Announc.">
        <title>Complete Genome Sequencing of Protease-Producing Novel Arthrobacter sp. Strain IHBB 11108 Using PacBio Single-Molecule Real-Time Sequencing Technology.</title>
        <authorList>
            <person name="Kiran S."/>
            <person name="Swarnkar M.K."/>
            <person name="Pal M."/>
            <person name="Thakur R."/>
            <person name="Tewari R."/>
            <person name="Singh A.K."/>
            <person name="Gulati A."/>
        </authorList>
    </citation>
    <scope>NUCLEOTIDE SEQUENCE [LARGE SCALE GENOMIC DNA]</scope>
    <source>
        <strain evidence="1 2">IHBB 11108</strain>
    </source>
</reference>
<dbReference type="EMBL" id="CP011005">
    <property type="protein sequence ID" value="AJT42744.1"/>
    <property type="molecule type" value="Genomic_DNA"/>
</dbReference>
<dbReference type="InterPro" id="IPR008183">
    <property type="entry name" value="Aldose_1/G6P_1-epimerase"/>
</dbReference>